<proteinExistence type="predicted"/>
<evidence type="ECO:0000313" key="2">
    <source>
        <dbReference type="EMBL" id="WFD08710.1"/>
    </source>
</evidence>
<feature type="transmembrane region" description="Helical" evidence="1">
    <location>
        <begin position="7"/>
        <end position="28"/>
    </location>
</feature>
<name>A0ABY8E9V2_9FIRM</name>
<dbReference type="EMBL" id="CP120733">
    <property type="protein sequence ID" value="WFD08710.1"/>
    <property type="molecule type" value="Genomic_DNA"/>
</dbReference>
<dbReference type="Proteomes" id="UP001222800">
    <property type="component" value="Chromosome"/>
</dbReference>
<keyword evidence="1" id="KW-0812">Transmembrane</keyword>
<keyword evidence="1" id="KW-1133">Transmembrane helix</keyword>
<reference evidence="2 3" key="1">
    <citation type="submission" date="2023-03" db="EMBL/GenBank/DDBJ databases">
        <title>Complete genome sequence of Tepidibacter sp. SWIR-1, isolated from a deep-sea hydrothermal vent.</title>
        <authorList>
            <person name="Li X."/>
        </authorList>
    </citation>
    <scope>NUCLEOTIDE SEQUENCE [LARGE SCALE GENOMIC DNA]</scope>
    <source>
        <strain evidence="2 3">SWIR-1</strain>
    </source>
</reference>
<sequence length="151" mass="17366">MKNWKKNLLICLSIITITLFIIFTFFIFTSLLDRLNQRDYQDFANIGKQLFTLNDKGYITVGESIGSYDYEDKPKLEKALLKYKSKILVVDFVDKNVILLSFGSLFQSVEGIVITRNNAELKDTYEGTGFDEGTLRYTELIPTVYRFSAGL</sequence>
<accession>A0ABY8E9V2</accession>
<evidence type="ECO:0000313" key="3">
    <source>
        <dbReference type="Proteomes" id="UP001222800"/>
    </source>
</evidence>
<protein>
    <submittedName>
        <fullName evidence="2">Uncharacterized protein</fullName>
    </submittedName>
</protein>
<dbReference type="RefSeq" id="WP_277730618.1">
    <property type="nucleotide sequence ID" value="NZ_CP120733.1"/>
</dbReference>
<organism evidence="2 3">
    <name type="scientific">Tepidibacter hydrothermalis</name>
    <dbReference type="NCBI Taxonomy" id="3036126"/>
    <lineage>
        <taxon>Bacteria</taxon>
        <taxon>Bacillati</taxon>
        <taxon>Bacillota</taxon>
        <taxon>Clostridia</taxon>
        <taxon>Peptostreptococcales</taxon>
        <taxon>Peptostreptococcaceae</taxon>
        <taxon>Tepidibacter</taxon>
    </lineage>
</organism>
<keyword evidence="1" id="KW-0472">Membrane</keyword>
<keyword evidence="3" id="KW-1185">Reference proteome</keyword>
<evidence type="ECO:0000256" key="1">
    <source>
        <dbReference type="SAM" id="Phobius"/>
    </source>
</evidence>
<gene>
    <name evidence="2" type="ORF">P4S50_09895</name>
</gene>